<sequence>MIKQIDNRGPLFILSAAAFLSVLDIFIVNVALPTIKKDISATEADIQMVIAGYLLGYAVFLITGARAGDYYGKKRVYVISMCCFTLTSLFCGIAQTPMQLNISRSLQGISAAFMVPQSLAYIQLLFPDQAARVKALGFYGSVAGIASVIGQFLGGFLPEVHFSNVLFAHMDGWRLIFLINIPLGIAAATTAYLYLKESKVAPTGKFDFSGVALLSLALLFLVYPLIRGRELGWPLWSVGLLVSSFLLLYGFVKHQQAKMKRGLSTLINVYLFRYPDFKMGLFIALFYFIAQDSYFLITGLLLQDGLNVSSSETGLLFVFQGIGYVLGAVISVHLIGKYGRKIIQLAVLLMMGSLVLHGILFSVSGLDWYLSYPLLLMYGVGCGSVLPSIMSLALQRIPGDLAGSASGLYSTVQQAAIALGIGITGGVFFSFLEEQTNKAAFVNAYIGATGVNILALGAVLFFLYRLPKELKPELLPEKA</sequence>
<name>A0ABR6ETJ8_9SPHI</name>
<feature type="domain" description="Major facilitator superfamily (MFS) profile" evidence="6">
    <location>
        <begin position="10"/>
        <end position="467"/>
    </location>
</feature>
<evidence type="ECO:0000256" key="4">
    <source>
        <dbReference type="ARBA" id="ARBA00023136"/>
    </source>
</evidence>
<dbReference type="RefSeq" id="WP_182954719.1">
    <property type="nucleotide sequence ID" value="NZ_WNXC01000001.1"/>
</dbReference>
<evidence type="ECO:0000256" key="5">
    <source>
        <dbReference type="SAM" id="Phobius"/>
    </source>
</evidence>
<feature type="transmembrane region" description="Helical" evidence="5">
    <location>
        <begin position="314"/>
        <end position="335"/>
    </location>
</feature>
<organism evidence="7 8">
    <name type="scientific">Pedobacter gandavensis</name>
    <dbReference type="NCBI Taxonomy" id="2679963"/>
    <lineage>
        <taxon>Bacteria</taxon>
        <taxon>Pseudomonadati</taxon>
        <taxon>Bacteroidota</taxon>
        <taxon>Sphingobacteriia</taxon>
        <taxon>Sphingobacteriales</taxon>
        <taxon>Sphingobacteriaceae</taxon>
        <taxon>Pedobacter</taxon>
    </lineage>
</organism>
<accession>A0ABR6ETJ8</accession>
<dbReference type="Gene3D" id="1.20.1250.20">
    <property type="entry name" value="MFS general substrate transporter like domains"/>
    <property type="match status" value="1"/>
</dbReference>
<dbReference type="InterPro" id="IPR036259">
    <property type="entry name" value="MFS_trans_sf"/>
</dbReference>
<dbReference type="PANTHER" id="PTHR42718">
    <property type="entry name" value="MAJOR FACILITATOR SUPERFAMILY MULTIDRUG TRANSPORTER MFSC"/>
    <property type="match status" value="1"/>
</dbReference>
<feature type="transmembrane region" description="Helical" evidence="5">
    <location>
        <begin position="232"/>
        <end position="252"/>
    </location>
</feature>
<dbReference type="InterPro" id="IPR011701">
    <property type="entry name" value="MFS"/>
</dbReference>
<evidence type="ECO:0000256" key="2">
    <source>
        <dbReference type="ARBA" id="ARBA00022692"/>
    </source>
</evidence>
<feature type="transmembrane region" description="Helical" evidence="5">
    <location>
        <begin position="281"/>
        <end position="302"/>
    </location>
</feature>
<proteinExistence type="predicted"/>
<evidence type="ECO:0000313" key="7">
    <source>
        <dbReference type="EMBL" id="MBB2148593.1"/>
    </source>
</evidence>
<evidence type="ECO:0000256" key="3">
    <source>
        <dbReference type="ARBA" id="ARBA00022989"/>
    </source>
</evidence>
<feature type="transmembrane region" description="Helical" evidence="5">
    <location>
        <begin position="342"/>
        <end position="363"/>
    </location>
</feature>
<feature type="transmembrane region" description="Helical" evidence="5">
    <location>
        <begin position="108"/>
        <end position="126"/>
    </location>
</feature>
<feature type="transmembrane region" description="Helical" evidence="5">
    <location>
        <begin position="173"/>
        <end position="194"/>
    </location>
</feature>
<reference evidence="7 8" key="1">
    <citation type="submission" date="2019-11" db="EMBL/GenBank/DDBJ databases">
        <title>Description of Pedobacter sp. LMG 31462T.</title>
        <authorList>
            <person name="Carlier A."/>
            <person name="Qi S."/>
            <person name="Vandamme P."/>
        </authorList>
    </citation>
    <scope>NUCLEOTIDE SEQUENCE [LARGE SCALE GENOMIC DNA]</scope>
    <source>
        <strain evidence="7 8">LMG 31462</strain>
    </source>
</reference>
<dbReference type="Gene3D" id="1.20.1720.10">
    <property type="entry name" value="Multidrug resistance protein D"/>
    <property type="match status" value="1"/>
</dbReference>
<feature type="transmembrane region" description="Helical" evidence="5">
    <location>
        <begin position="375"/>
        <end position="394"/>
    </location>
</feature>
<comment type="caution">
    <text evidence="7">The sequence shown here is derived from an EMBL/GenBank/DDBJ whole genome shotgun (WGS) entry which is preliminary data.</text>
</comment>
<feature type="transmembrane region" description="Helical" evidence="5">
    <location>
        <begin position="415"/>
        <end position="432"/>
    </location>
</feature>
<comment type="subcellular location">
    <subcellularLocation>
        <location evidence="1">Membrane</location>
        <topology evidence="1">Multi-pass membrane protein</topology>
    </subcellularLocation>
</comment>
<dbReference type="Proteomes" id="UP000636110">
    <property type="component" value="Unassembled WGS sequence"/>
</dbReference>
<keyword evidence="2 5" id="KW-0812">Transmembrane</keyword>
<evidence type="ECO:0000313" key="8">
    <source>
        <dbReference type="Proteomes" id="UP000636110"/>
    </source>
</evidence>
<protein>
    <submittedName>
        <fullName evidence="7">MFS transporter</fullName>
    </submittedName>
</protein>
<keyword evidence="4 5" id="KW-0472">Membrane</keyword>
<keyword evidence="8" id="KW-1185">Reference proteome</keyword>
<feature type="transmembrane region" description="Helical" evidence="5">
    <location>
        <begin position="12"/>
        <end position="32"/>
    </location>
</feature>
<dbReference type="Pfam" id="PF07690">
    <property type="entry name" value="MFS_1"/>
    <property type="match status" value="1"/>
</dbReference>
<gene>
    <name evidence="7" type="ORF">GM920_06675</name>
</gene>
<dbReference type="PANTHER" id="PTHR42718:SF39">
    <property type="entry name" value="ACTINORHODIN TRANSPORTER-RELATED"/>
    <property type="match status" value="1"/>
</dbReference>
<feature type="transmembrane region" description="Helical" evidence="5">
    <location>
        <begin position="444"/>
        <end position="464"/>
    </location>
</feature>
<dbReference type="InterPro" id="IPR020846">
    <property type="entry name" value="MFS_dom"/>
</dbReference>
<dbReference type="CDD" id="cd17321">
    <property type="entry name" value="MFS_MMR_MDR_like"/>
    <property type="match status" value="1"/>
</dbReference>
<feature type="transmembrane region" description="Helical" evidence="5">
    <location>
        <begin position="44"/>
        <end position="64"/>
    </location>
</feature>
<feature type="transmembrane region" description="Helical" evidence="5">
    <location>
        <begin position="133"/>
        <end position="153"/>
    </location>
</feature>
<dbReference type="EMBL" id="WNXC01000001">
    <property type="protein sequence ID" value="MBB2148593.1"/>
    <property type="molecule type" value="Genomic_DNA"/>
</dbReference>
<feature type="transmembrane region" description="Helical" evidence="5">
    <location>
        <begin position="206"/>
        <end position="226"/>
    </location>
</feature>
<dbReference type="SUPFAM" id="SSF103473">
    <property type="entry name" value="MFS general substrate transporter"/>
    <property type="match status" value="1"/>
</dbReference>
<evidence type="ECO:0000256" key="1">
    <source>
        <dbReference type="ARBA" id="ARBA00004141"/>
    </source>
</evidence>
<evidence type="ECO:0000259" key="6">
    <source>
        <dbReference type="PROSITE" id="PS50850"/>
    </source>
</evidence>
<dbReference type="PROSITE" id="PS50850">
    <property type="entry name" value="MFS"/>
    <property type="match status" value="1"/>
</dbReference>
<feature type="transmembrane region" description="Helical" evidence="5">
    <location>
        <begin position="76"/>
        <end position="96"/>
    </location>
</feature>
<keyword evidence="3 5" id="KW-1133">Transmembrane helix</keyword>